<proteinExistence type="inferred from homology"/>
<feature type="transmembrane region" description="Helical" evidence="7">
    <location>
        <begin position="93"/>
        <end position="113"/>
    </location>
</feature>
<dbReference type="AlphaFoldDB" id="A0AAD9KDN1"/>
<dbReference type="Proteomes" id="UP001209878">
    <property type="component" value="Unassembled WGS sequence"/>
</dbReference>
<comment type="caution">
    <text evidence="9">The sequence shown here is derived from an EMBL/GenBank/DDBJ whole genome shotgun (WGS) entry which is preliminary data.</text>
</comment>
<dbReference type="PANTHER" id="PTHR11266">
    <property type="entry name" value="PEROXISOMAL MEMBRANE PROTEIN 2, PXMP2 MPV17"/>
    <property type="match status" value="1"/>
</dbReference>
<feature type="region of interest" description="Disordered" evidence="8">
    <location>
        <begin position="191"/>
        <end position="210"/>
    </location>
</feature>
<evidence type="ECO:0000313" key="9">
    <source>
        <dbReference type="EMBL" id="KAK2169247.1"/>
    </source>
</evidence>
<dbReference type="GO" id="GO:0015267">
    <property type="term" value="F:channel activity"/>
    <property type="evidence" value="ECO:0007669"/>
    <property type="project" value="TreeGrafter"/>
</dbReference>
<feature type="transmembrane region" description="Helical" evidence="7">
    <location>
        <begin position="55"/>
        <end position="73"/>
    </location>
</feature>
<keyword evidence="3 7" id="KW-0812">Transmembrane</keyword>
<dbReference type="InterPro" id="IPR007248">
    <property type="entry name" value="Mpv17_PMP22"/>
</dbReference>
<evidence type="ECO:0000256" key="1">
    <source>
        <dbReference type="ARBA" id="ARBA00004141"/>
    </source>
</evidence>
<protein>
    <recommendedName>
        <fullName evidence="6">Mitochondrial inner membrane protein Mpv17</fullName>
    </recommendedName>
</protein>
<name>A0AAD9KDN1_RIDPI</name>
<evidence type="ECO:0000256" key="8">
    <source>
        <dbReference type="SAM" id="MobiDB-lite"/>
    </source>
</evidence>
<evidence type="ECO:0000256" key="5">
    <source>
        <dbReference type="ARBA" id="ARBA00023136"/>
    </source>
</evidence>
<accession>A0AAD9KDN1</accession>
<evidence type="ECO:0000313" key="10">
    <source>
        <dbReference type="Proteomes" id="UP001209878"/>
    </source>
</evidence>
<evidence type="ECO:0000256" key="4">
    <source>
        <dbReference type="ARBA" id="ARBA00022989"/>
    </source>
</evidence>
<evidence type="ECO:0000256" key="7">
    <source>
        <dbReference type="RuleBase" id="RU363053"/>
    </source>
</evidence>
<comment type="similarity">
    <text evidence="2 7">Belongs to the peroxisomal membrane protein PXMP2/4 family.</text>
</comment>
<dbReference type="Pfam" id="PF04117">
    <property type="entry name" value="Mpv17_PMP22"/>
    <property type="match status" value="1"/>
</dbReference>
<keyword evidence="4 7" id="KW-1133">Transmembrane helix</keyword>
<sequence>MAAALRWYLRVLAKHPYKTQSSTTGGLMAVGDVVAQFVVEKKSVDEYSGKRTGRFLVFGMFVLGPLLRTWYLVLDRIIVSPPSGLTTLKKVALDQLMFAPMVLPFFLGTMSYWRTHSIETAKEKVIQDYRAVLLTNYKIWPAAQLINFYFVPFQHRILYTNCIALYWNVYLAYKTEVKTNSELELTEAMEQSDLEVTEEGKPTENKPVVH</sequence>
<dbReference type="GO" id="GO:0005739">
    <property type="term" value="C:mitochondrion"/>
    <property type="evidence" value="ECO:0007669"/>
    <property type="project" value="TreeGrafter"/>
</dbReference>
<dbReference type="GO" id="GO:0016020">
    <property type="term" value="C:membrane"/>
    <property type="evidence" value="ECO:0007669"/>
    <property type="project" value="UniProtKB-SubCell"/>
</dbReference>
<dbReference type="GO" id="GO:1901858">
    <property type="term" value="P:regulation of mitochondrial DNA metabolic process"/>
    <property type="evidence" value="ECO:0007669"/>
    <property type="project" value="TreeGrafter"/>
</dbReference>
<evidence type="ECO:0000256" key="2">
    <source>
        <dbReference type="ARBA" id="ARBA00006824"/>
    </source>
</evidence>
<evidence type="ECO:0000256" key="3">
    <source>
        <dbReference type="ARBA" id="ARBA00022692"/>
    </source>
</evidence>
<comment type="subcellular location">
    <subcellularLocation>
        <location evidence="1">Membrane</location>
        <topology evidence="1">Multi-pass membrane protein</topology>
    </subcellularLocation>
</comment>
<organism evidence="9 10">
    <name type="scientific">Ridgeia piscesae</name>
    <name type="common">Tubeworm</name>
    <dbReference type="NCBI Taxonomy" id="27915"/>
    <lineage>
        <taxon>Eukaryota</taxon>
        <taxon>Metazoa</taxon>
        <taxon>Spiralia</taxon>
        <taxon>Lophotrochozoa</taxon>
        <taxon>Annelida</taxon>
        <taxon>Polychaeta</taxon>
        <taxon>Sedentaria</taxon>
        <taxon>Canalipalpata</taxon>
        <taxon>Sabellida</taxon>
        <taxon>Siboglinidae</taxon>
        <taxon>Ridgeia</taxon>
    </lineage>
</organism>
<dbReference type="PANTHER" id="PTHR11266:SF17">
    <property type="entry name" value="PROTEIN MPV17"/>
    <property type="match status" value="1"/>
</dbReference>
<dbReference type="EMBL" id="JAODUO010001198">
    <property type="protein sequence ID" value="KAK2169247.1"/>
    <property type="molecule type" value="Genomic_DNA"/>
</dbReference>
<keyword evidence="5 7" id="KW-0472">Membrane</keyword>
<keyword evidence="10" id="KW-1185">Reference proteome</keyword>
<gene>
    <name evidence="9" type="ORF">NP493_1199g02002</name>
</gene>
<evidence type="ECO:0000256" key="6">
    <source>
        <dbReference type="ARBA" id="ARBA00049743"/>
    </source>
</evidence>
<reference evidence="9" key="1">
    <citation type="journal article" date="2023" name="Mol. Biol. Evol.">
        <title>Third-Generation Sequencing Reveals the Adaptive Role of the Epigenome in Three Deep-Sea Polychaetes.</title>
        <authorList>
            <person name="Perez M."/>
            <person name="Aroh O."/>
            <person name="Sun Y."/>
            <person name="Lan Y."/>
            <person name="Juniper S.K."/>
            <person name="Young C.R."/>
            <person name="Angers B."/>
            <person name="Qian P.Y."/>
        </authorList>
    </citation>
    <scope>NUCLEOTIDE SEQUENCE</scope>
    <source>
        <strain evidence="9">R07B-5</strain>
    </source>
</reference>